<dbReference type="EC" id="3.2.1.28" evidence="4"/>
<evidence type="ECO:0000256" key="1">
    <source>
        <dbReference type="ARBA" id="ARBA00005615"/>
    </source>
</evidence>
<keyword evidence="3 4" id="KW-0326">Glycosidase</keyword>
<dbReference type="PANTHER" id="PTHR23403:SF1">
    <property type="entry name" value="TREHALASE"/>
    <property type="match status" value="1"/>
</dbReference>
<evidence type="ECO:0000256" key="4">
    <source>
        <dbReference type="RuleBase" id="RU361180"/>
    </source>
</evidence>
<feature type="non-terminal residue" evidence="6">
    <location>
        <position position="278"/>
    </location>
</feature>
<feature type="region of interest" description="Disordered" evidence="5">
    <location>
        <begin position="1"/>
        <end position="25"/>
    </location>
</feature>
<sequence length="278" mass="29830">VFSSSGRTPRPESYSEDVATAEHGKKLGREPSEVLHELRSGAETGWDFSTRWLQRAASDAGSSDLATINASQVVPVDLNCILLRLEKRLAAFARHLGDKDRAAALEAAAERRSAAVDRLLWSDDLGSYRDLRLDTGKAAVLPSLSDFAAPLWAGLTGRRVEALLASLRGSGLLQAGGAATTTLNSGEQWDAPNAWAPLQLMLIEGLETLSKTMGSEAPGSAELAEELASRWLRNCYEAWHKHGAMFEKYDAFHPGEGGGGGEYHPQTGFGWSNGVALV</sequence>
<evidence type="ECO:0000313" key="7">
    <source>
        <dbReference type="Proteomes" id="UP000601435"/>
    </source>
</evidence>
<dbReference type="InterPro" id="IPR008928">
    <property type="entry name" value="6-hairpin_glycosidase_sf"/>
</dbReference>
<evidence type="ECO:0000313" key="6">
    <source>
        <dbReference type="EMBL" id="CAE7361262.1"/>
    </source>
</evidence>
<dbReference type="GO" id="GO:0004555">
    <property type="term" value="F:alpha,alpha-trehalase activity"/>
    <property type="evidence" value="ECO:0007669"/>
    <property type="project" value="UniProtKB-EC"/>
</dbReference>
<comment type="catalytic activity">
    <reaction evidence="4">
        <text>alpha,alpha-trehalose + H2O = alpha-D-glucose + beta-D-glucose</text>
        <dbReference type="Rhea" id="RHEA:32675"/>
        <dbReference type="ChEBI" id="CHEBI:15377"/>
        <dbReference type="ChEBI" id="CHEBI:15903"/>
        <dbReference type="ChEBI" id="CHEBI:16551"/>
        <dbReference type="ChEBI" id="CHEBI:17925"/>
        <dbReference type="EC" id="3.2.1.28"/>
    </reaction>
</comment>
<dbReference type="InterPro" id="IPR001661">
    <property type="entry name" value="Glyco_hydro_37"/>
</dbReference>
<name>A0A812Q9J8_9DINO</name>
<dbReference type="PRINTS" id="PR00744">
    <property type="entry name" value="GLHYDRLASE37"/>
</dbReference>
<comment type="caution">
    <text evidence="6">The sequence shown here is derived from an EMBL/GenBank/DDBJ whole genome shotgun (WGS) entry which is preliminary data.</text>
</comment>
<dbReference type="GO" id="GO:0005993">
    <property type="term" value="P:trehalose catabolic process"/>
    <property type="evidence" value="ECO:0007669"/>
    <property type="project" value="TreeGrafter"/>
</dbReference>
<evidence type="ECO:0000256" key="2">
    <source>
        <dbReference type="ARBA" id="ARBA00022801"/>
    </source>
</evidence>
<dbReference type="Pfam" id="PF01204">
    <property type="entry name" value="Trehalase"/>
    <property type="match status" value="1"/>
</dbReference>
<accession>A0A812Q9J8</accession>
<gene>
    <name evidence="6" type="ORF">SNEC2469_LOCUS9538</name>
</gene>
<keyword evidence="7" id="KW-1185">Reference proteome</keyword>
<protein>
    <recommendedName>
        <fullName evidence="4">Trehalase</fullName>
        <ecNumber evidence="4">3.2.1.28</ecNumber>
    </recommendedName>
    <alternativeName>
        <fullName evidence="4">Alpha-trehalose glucohydrolase</fullName>
    </alternativeName>
</protein>
<dbReference type="AlphaFoldDB" id="A0A812Q9J8"/>
<comment type="similarity">
    <text evidence="1 4">Belongs to the glycosyl hydrolase 37 family.</text>
</comment>
<reference evidence="6" key="1">
    <citation type="submission" date="2021-02" db="EMBL/GenBank/DDBJ databases">
        <authorList>
            <person name="Dougan E. K."/>
            <person name="Rhodes N."/>
            <person name="Thang M."/>
            <person name="Chan C."/>
        </authorList>
    </citation>
    <scope>NUCLEOTIDE SEQUENCE</scope>
</reference>
<keyword evidence="2 4" id="KW-0378">Hydrolase</keyword>
<dbReference type="InterPro" id="IPR018232">
    <property type="entry name" value="Glyco_hydro_37_CS"/>
</dbReference>
<proteinExistence type="inferred from homology"/>
<dbReference type="Gene3D" id="1.50.10.10">
    <property type="match status" value="1"/>
</dbReference>
<dbReference type="PANTHER" id="PTHR23403">
    <property type="entry name" value="TREHALASE"/>
    <property type="match status" value="1"/>
</dbReference>
<evidence type="ECO:0000256" key="5">
    <source>
        <dbReference type="SAM" id="MobiDB-lite"/>
    </source>
</evidence>
<organism evidence="6 7">
    <name type="scientific">Symbiodinium necroappetens</name>
    <dbReference type="NCBI Taxonomy" id="1628268"/>
    <lineage>
        <taxon>Eukaryota</taxon>
        <taxon>Sar</taxon>
        <taxon>Alveolata</taxon>
        <taxon>Dinophyceae</taxon>
        <taxon>Suessiales</taxon>
        <taxon>Symbiodiniaceae</taxon>
        <taxon>Symbiodinium</taxon>
    </lineage>
</organism>
<evidence type="ECO:0000256" key="3">
    <source>
        <dbReference type="ARBA" id="ARBA00023295"/>
    </source>
</evidence>
<dbReference type="InterPro" id="IPR012341">
    <property type="entry name" value="6hp_glycosidase-like_sf"/>
</dbReference>
<feature type="non-terminal residue" evidence="6">
    <location>
        <position position="1"/>
    </location>
</feature>
<dbReference type="EMBL" id="CAJNJA010015404">
    <property type="protein sequence ID" value="CAE7361262.1"/>
    <property type="molecule type" value="Genomic_DNA"/>
</dbReference>
<dbReference type="OrthoDB" id="3542292at2759"/>
<dbReference type="SUPFAM" id="SSF48208">
    <property type="entry name" value="Six-hairpin glycosidases"/>
    <property type="match status" value="1"/>
</dbReference>
<dbReference type="PROSITE" id="PS00928">
    <property type="entry name" value="TREHALASE_2"/>
    <property type="match status" value="1"/>
</dbReference>
<dbReference type="Proteomes" id="UP000601435">
    <property type="component" value="Unassembled WGS sequence"/>
</dbReference>